<protein>
    <recommendedName>
        <fullName evidence="3">Cation transporter</fullName>
    </recommendedName>
</protein>
<evidence type="ECO:0000313" key="1">
    <source>
        <dbReference type="EMBL" id="REF68769.1"/>
    </source>
</evidence>
<name>A0A3D9XPE4_PARVE</name>
<dbReference type="EMBL" id="QTUJ01000003">
    <property type="protein sequence ID" value="REF68769.1"/>
    <property type="molecule type" value="Genomic_DNA"/>
</dbReference>
<dbReference type="Proteomes" id="UP000256941">
    <property type="component" value="Unassembled WGS sequence"/>
</dbReference>
<dbReference type="RefSeq" id="WP_140847848.1">
    <property type="nucleotide sequence ID" value="NZ_CP038197.1"/>
</dbReference>
<evidence type="ECO:0000313" key="2">
    <source>
        <dbReference type="Proteomes" id="UP000256941"/>
    </source>
</evidence>
<proteinExistence type="predicted"/>
<accession>A0A3D9XPE4</accession>
<dbReference type="AlphaFoldDB" id="A0A3D9XPE4"/>
<sequence length="116" mass="12498">MADPMPDLAPFLHLRRHVTVAHHVAGRIRLKLAPAALRDMPSADPAPFLDLLRRLPLRIARLNPAALSVVVEYDPQVIGAADWQVILNGGAAEIAAALNRQLGDGASPHQSQRSIP</sequence>
<reference evidence="1 2" key="1">
    <citation type="submission" date="2018-08" db="EMBL/GenBank/DDBJ databases">
        <title>Genomic Encyclopedia of Archaeal and Bacterial Type Strains, Phase II (KMG-II): from individual species to whole genera.</title>
        <authorList>
            <person name="Goeker M."/>
        </authorList>
    </citation>
    <scope>NUCLEOTIDE SEQUENCE [LARGE SCALE GENOMIC DNA]</scope>
    <source>
        <strain evidence="1 2">DSM 17099</strain>
    </source>
</reference>
<gene>
    <name evidence="1" type="ORF">BDD41_3841</name>
</gene>
<evidence type="ECO:0008006" key="3">
    <source>
        <dbReference type="Google" id="ProtNLM"/>
    </source>
</evidence>
<organism evidence="1 2">
    <name type="scientific">Paracoccus versutus</name>
    <name type="common">Thiobacillus versutus</name>
    <dbReference type="NCBI Taxonomy" id="34007"/>
    <lineage>
        <taxon>Bacteria</taxon>
        <taxon>Pseudomonadati</taxon>
        <taxon>Pseudomonadota</taxon>
        <taxon>Alphaproteobacteria</taxon>
        <taxon>Rhodobacterales</taxon>
        <taxon>Paracoccaceae</taxon>
        <taxon>Paracoccus</taxon>
    </lineage>
</organism>
<comment type="caution">
    <text evidence="1">The sequence shown here is derived from an EMBL/GenBank/DDBJ whole genome shotgun (WGS) entry which is preliminary data.</text>
</comment>